<evidence type="ECO:0000256" key="8">
    <source>
        <dbReference type="ARBA" id="ARBA00023136"/>
    </source>
</evidence>
<keyword evidence="4 10" id="KW-0812">Transmembrane</keyword>
<evidence type="ECO:0000256" key="5">
    <source>
        <dbReference type="ARBA" id="ARBA00022832"/>
    </source>
</evidence>
<keyword evidence="8 10" id="KW-0472">Membrane</keyword>
<keyword evidence="6 10" id="KW-1133">Transmembrane helix</keyword>
<reference evidence="11 12" key="1">
    <citation type="submission" date="2022-03" db="EMBL/GenBank/DDBJ databases">
        <authorList>
            <person name="Macdonald S."/>
            <person name="Ahmed S."/>
            <person name="Newling K."/>
        </authorList>
    </citation>
    <scope>NUCLEOTIDE SEQUENCE [LARGE SCALE GENOMIC DNA]</scope>
</reference>
<name>A0ABC8M6D0_ERUVS</name>
<comment type="caution">
    <text evidence="11">The sequence shown here is derived from an EMBL/GenBank/DDBJ whole genome shotgun (WGS) entry which is preliminary data.</text>
</comment>
<dbReference type="GO" id="GO:0016020">
    <property type="term" value="C:membrane"/>
    <property type="evidence" value="ECO:0007669"/>
    <property type="project" value="UniProtKB-SubCell"/>
</dbReference>
<dbReference type="PANTHER" id="PTHR11157:SF11">
    <property type="entry name" value="ELONGATION OF FATTY ACIDS PROTEIN 3-LIKE"/>
    <property type="match status" value="1"/>
</dbReference>
<dbReference type="Pfam" id="PF01151">
    <property type="entry name" value="ELO"/>
    <property type="match status" value="1"/>
</dbReference>
<dbReference type="AlphaFoldDB" id="A0ABC8M6D0"/>
<feature type="transmembrane region" description="Helical" evidence="10">
    <location>
        <begin position="76"/>
        <end position="94"/>
    </location>
</feature>
<evidence type="ECO:0008006" key="13">
    <source>
        <dbReference type="Google" id="ProtNLM"/>
    </source>
</evidence>
<gene>
    <name evidence="11" type="ORF">ERUC_LOCUS44324</name>
</gene>
<keyword evidence="3" id="KW-0808">Transferase</keyword>
<evidence type="ECO:0000256" key="9">
    <source>
        <dbReference type="ARBA" id="ARBA00023160"/>
    </source>
</evidence>
<evidence type="ECO:0000256" key="2">
    <source>
        <dbReference type="ARBA" id="ARBA00022516"/>
    </source>
</evidence>
<dbReference type="InterPro" id="IPR002076">
    <property type="entry name" value="ELO_fam"/>
</dbReference>
<organism evidence="11 12">
    <name type="scientific">Eruca vesicaria subsp. sativa</name>
    <name type="common">Garden rocket</name>
    <name type="synonym">Eruca sativa</name>
    <dbReference type="NCBI Taxonomy" id="29727"/>
    <lineage>
        <taxon>Eukaryota</taxon>
        <taxon>Viridiplantae</taxon>
        <taxon>Streptophyta</taxon>
        <taxon>Embryophyta</taxon>
        <taxon>Tracheophyta</taxon>
        <taxon>Spermatophyta</taxon>
        <taxon>Magnoliopsida</taxon>
        <taxon>eudicotyledons</taxon>
        <taxon>Gunneridae</taxon>
        <taxon>Pentapetalae</taxon>
        <taxon>rosids</taxon>
        <taxon>malvids</taxon>
        <taxon>Brassicales</taxon>
        <taxon>Brassicaceae</taxon>
        <taxon>Brassiceae</taxon>
        <taxon>Eruca</taxon>
    </lineage>
</organism>
<evidence type="ECO:0000256" key="1">
    <source>
        <dbReference type="ARBA" id="ARBA00004141"/>
    </source>
</evidence>
<dbReference type="GO" id="GO:0016740">
    <property type="term" value="F:transferase activity"/>
    <property type="evidence" value="ECO:0007669"/>
    <property type="project" value="UniProtKB-KW"/>
</dbReference>
<feature type="transmembrane region" description="Helical" evidence="10">
    <location>
        <begin position="157"/>
        <end position="176"/>
    </location>
</feature>
<evidence type="ECO:0000313" key="11">
    <source>
        <dbReference type="EMBL" id="CAH8391841.1"/>
    </source>
</evidence>
<evidence type="ECO:0000256" key="10">
    <source>
        <dbReference type="SAM" id="Phobius"/>
    </source>
</evidence>
<feature type="transmembrane region" description="Helical" evidence="10">
    <location>
        <begin position="248"/>
        <end position="269"/>
    </location>
</feature>
<keyword evidence="9" id="KW-0275">Fatty acid biosynthesis</keyword>
<evidence type="ECO:0000256" key="3">
    <source>
        <dbReference type="ARBA" id="ARBA00022679"/>
    </source>
</evidence>
<proteinExistence type="predicted"/>
<keyword evidence="2" id="KW-0444">Lipid biosynthesis</keyword>
<dbReference type="Proteomes" id="UP001642260">
    <property type="component" value="Unassembled WGS sequence"/>
</dbReference>
<protein>
    <recommendedName>
        <fullName evidence="13">Elongation of fatty acids protein 3-like</fullName>
    </recommendedName>
</protein>
<evidence type="ECO:0000256" key="7">
    <source>
        <dbReference type="ARBA" id="ARBA00023098"/>
    </source>
</evidence>
<accession>A0ABC8M6D0</accession>
<dbReference type="GO" id="GO:0006633">
    <property type="term" value="P:fatty acid biosynthetic process"/>
    <property type="evidence" value="ECO:0007669"/>
    <property type="project" value="UniProtKB-KW"/>
</dbReference>
<sequence length="296" mass="33559">MSTALITSLTYYLSEHPYIVGFRWCHSQSWASTWSFLITSIFLYITVSSSLHLLLSAVLRRDRPVPLGHLPDIHSLLMSLLSATIFAGILLSAAAEIRDTRWLWRRSKTATPLQWLLCFPLGTRASGRVFFWSYAFYLTRFLHMLRTVFAVLRRRRLAVSQLFCNSAMAFTAFLWLEFSQSYQVLAILSTTLVYSVVYGYRFWTGFGLPGSVFPSFVVNCQLVLVVCNLVSHAGVLTMHLVKGGCNGIGAWGLNSVINGASLLLFLNFYMRMHSSMRRRIVNTSPELEPADVVMQK</sequence>
<evidence type="ECO:0000313" key="12">
    <source>
        <dbReference type="Proteomes" id="UP001642260"/>
    </source>
</evidence>
<comment type="subcellular location">
    <subcellularLocation>
        <location evidence="1">Membrane</location>
        <topology evidence="1">Multi-pass membrane protein</topology>
    </subcellularLocation>
</comment>
<keyword evidence="12" id="KW-1185">Reference proteome</keyword>
<feature type="transmembrane region" description="Helical" evidence="10">
    <location>
        <begin position="34"/>
        <end position="55"/>
    </location>
</feature>
<keyword evidence="5" id="KW-0276">Fatty acid metabolism</keyword>
<dbReference type="PANTHER" id="PTHR11157">
    <property type="entry name" value="FATTY ACID ACYL TRANSFERASE-RELATED"/>
    <property type="match status" value="1"/>
</dbReference>
<keyword evidence="7" id="KW-0443">Lipid metabolism</keyword>
<dbReference type="EMBL" id="CAKOAT010964043">
    <property type="protein sequence ID" value="CAH8391841.1"/>
    <property type="molecule type" value="Genomic_DNA"/>
</dbReference>
<evidence type="ECO:0000256" key="4">
    <source>
        <dbReference type="ARBA" id="ARBA00022692"/>
    </source>
</evidence>
<evidence type="ECO:0000256" key="6">
    <source>
        <dbReference type="ARBA" id="ARBA00022989"/>
    </source>
</evidence>
<feature type="transmembrane region" description="Helical" evidence="10">
    <location>
        <begin position="212"/>
        <end position="236"/>
    </location>
</feature>
<feature type="transmembrane region" description="Helical" evidence="10">
    <location>
        <begin position="182"/>
        <end position="200"/>
    </location>
</feature>